<reference evidence="1" key="1">
    <citation type="submission" date="2023-03" db="EMBL/GenBank/DDBJ databases">
        <title>Actinoallomurus iriomotensis NBRC 103681.</title>
        <authorList>
            <person name="Ichikawa N."/>
            <person name="Sato H."/>
            <person name="Tonouchi N."/>
        </authorList>
    </citation>
    <scope>NUCLEOTIDE SEQUENCE</scope>
    <source>
        <strain evidence="1">NBRC 103681</strain>
    </source>
</reference>
<name>A0A9W6RDI4_9ACTN</name>
<evidence type="ECO:0000313" key="2">
    <source>
        <dbReference type="Proteomes" id="UP001165135"/>
    </source>
</evidence>
<accession>A0A9W6RDI4</accession>
<dbReference type="Pfam" id="PF17269">
    <property type="entry name" value="DUF5335"/>
    <property type="match status" value="1"/>
</dbReference>
<proteinExistence type="predicted"/>
<dbReference type="Proteomes" id="UP001165135">
    <property type="component" value="Unassembled WGS sequence"/>
</dbReference>
<dbReference type="RefSeq" id="WP_285619423.1">
    <property type="nucleotide sequence ID" value="NZ_BSTJ01000002.1"/>
</dbReference>
<gene>
    <name evidence="1" type="ORF">Airi01_021160</name>
</gene>
<dbReference type="EMBL" id="BSTJ01000002">
    <property type="protein sequence ID" value="GLY73849.1"/>
    <property type="molecule type" value="Genomic_DNA"/>
</dbReference>
<protein>
    <submittedName>
        <fullName evidence="1">Uncharacterized protein</fullName>
    </submittedName>
</protein>
<dbReference type="AlphaFoldDB" id="A0A9W6RDI4"/>
<organism evidence="1 2">
    <name type="scientific">Actinoallomurus iriomotensis</name>
    <dbReference type="NCBI Taxonomy" id="478107"/>
    <lineage>
        <taxon>Bacteria</taxon>
        <taxon>Bacillati</taxon>
        <taxon>Actinomycetota</taxon>
        <taxon>Actinomycetes</taxon>
        <taxon>Streptosporangiales</taxon>
        <taxon>Thermomonosporaceae</taxon>
        <taxon>Actinoallomurus</taxon>
    </lineage>
</organism>
<comment type="caution">
    <text evidence="1">The sequence shown here is derived from an EMBL/GenBank/DDBJ whole genome shotgun (WGS) entry which is preliminary data.</text>
</comment>
<sequence length="119" mass="13037">MSQATTVDHGKWTEFFDTLSADHAGQSAAIELLDADFGDQFETERLPFAYASYDPRDDVVVIGVGGNSARFPVLLRHMIDHPTEIDLTVPEPAETDVRIVGDDGTTTLLRLRPKPALPS</sequence>
<evidence type="ECO:0000313" key="1">
    <source>
        <dbReference type="EMBL" id="GLY73849.1"/>
    </source>
</evidence>
<dbReference type="InterPro" id="IPR035223">
    <property type="entry name" value="DUF5335"/>
</dbReference>